<dbReference type="AlphaFoldDB" id="A0A1G8GTC8"/>
<dbReference type="SMART" id="SM00382">
    <property type="entry name" value="AAA"/>
    <property type="match status" value="1"/>
</dbReference>
<dbReference type="Proteomes" id="UP000198854">
    <property type="component" value="Unassembled WGS sequence"/>
</dbReference>
<gene>
    <name evidence="2" type="ORF">SAMN04488136_14036</name>
</gene>
<dbReference type="GO" id="GO:0016887">
    <property type="term" value="F:ATP hydrolysis activity"/>
    <property type="evidence" value="ECO:0007669"/>
    <property type="project" value="InterPro"/>
</dbReference>
<dbReference type="OrthoDB" id="9804077at2"/>
<dbReference type="InterPro" id="IPR003593">
    <property type="entry name" value="AAA+_ATPase"/>
</dbReference>
<evidence type="ECO:0000259" key="1">
    <source>
        <dbReference type="SMART" id="SM00382"/>
    </source>
</evidence>
<feature type="domain" description="AAA+ ATPase" evidence="1">
    <location>
        <begin position="295"/>
        <end position="475"/>
    </location>
</feature>
<sequence>MLSIDEAETKFETIYSEVINNLGSIASEEDSKIQIINRIFTECLGWGFSDIKAETKHENGFSDYIFRACDTPQFVVEAKRVGRLDVEVAKRDAIKYLKLSGSALKKCNDGIDQAFSYASPNGLPLAVLTDGLIWVIFKTHIPGENYKNKQGIVFPSLEAIKNDFSSFFELLSRSNVENRVFNSIFDDVHHNRILISHNLKAPIDDTEIKLTKRSDIAYDLEKVFANFFERLSGDDDDDMMVECFVESHESRIADYSLEKITTSVLGNLSREKNNVDGELSRIISNTIESENIGESEQSIFIVGPTGSGKTTFLERFFSKTLSKTIRDKCIVLNVNCLDASGDEQTIVNWMIERLIVQLESQLYADGIPTWDDLRGLYHGQYLRRVRGVDKELYETDKSAFKIKFGEFLENEVEKDREGYLNRILKDVLNNRHMLPIIVIDNTDEFSLEFKTRIFQLSNSIKREIKHCMLFFPVTDKSAWIFSKTDIFSIHQSRSFFLPTPSPKEVFRKRINYINGKLSSPSSEDDKKLYFSKKGIGISITDINSFAKVIEDVFVNHDYTSKTLGELTNFNIRRTLLLSQRVITSPIIRIEDLIKSYISGNMVTTNFTKFIEALILGDYTVYKQGDAPEICPIFCVSGGYIQSPLLKLRVLSLLKATQQGNRSIEDKHLTVPSIISYFDTMGVHEATIEHTLIELFELGLIEPYDLSMSSLSNNQRFTISYKGSSHLQLASRNSVYFYQMALTTPIDCSDTSEKIRSTYKANIRFIEKVNRIKNIFSDYLIKEDIKYISEPNHSEKYEHQVLMIKNISGFGSRKAPEDELVSTFGDYYKKGTILRGVDAVVDAFDVNDKSGFANVANYEESVYFNLMQLKSLGVEFVHDGDILRCDIARGDNGIYIERVHYVLDNKEDRIVDDCIITKVFSHRGYGFCKFGSSDQDAFFHKTIFDETTRKILSEGFKFRAEIIPGQKGDYQVRMVIPDISAN</sequence>
<dbReference type="RefSeq" id="WP_093279188.1">
    <property type="nucleotide sequence ID" value="NZ_FNDD01000040.1"/>
</dbReference>
<dbReference type="Pfam" id="PF13401">
    <property type="entry name" value="AAA_22"/>
    <property type="match status" value="1"/>
</dbReference>
<accession>A0A1G8GTC8</accession>
<reference evidence="2 3" key="1">
    <citation type="submission" date="2016-10" db="EMBL/GenBank/DDBJ databases">
        <authorList>
            <person name="de Groot N.N."/>
        </authorList>
    </citation>
    <scope>NUCLEOTIDE SEQUENCE [LARGE SCALE GENOMIC DNA]</scope>
    <source>
        <strain evidence="2 3">CGMCC 1.10228</strain>
    </source>
</reference>
<protein>
    <submittedName>
        <fullName evidence="2">AAA domain-containing protein</fullName>
    </submittedName>
</protein>
<evidence type="ECO:0000313" key="3">
    <source>
        <dbReference type="Proteomes" id="UP000198854"/>
    </source>
</evidence>
<dbReference type="InterPro" id="IPR027417">
    <property type="entry name" value="P-loop_NTPase"/>
</dbReference>
<proteinExistence type="predicted"/>
<keyword evidence="3" id="KW-1185">Reference proteome</keyword>
<dbReference type="InterPro" id="IPR049945">
    <property type="entry name" value="AAA_22"/>
</dbReference>
<name>A0A1G8GTC8_9VIBR</name>
<dbReference type="Gene3D" id="3.40.50.300">
    <property type="entry name" value="P-loop containing nucleotide triphosphate hydrolases"/>
    <property type="match status" value="1"/>
</dbReference>
<evidence type="ECO:0000313" key="2">
    <source>
        <dbReference type="EMBL" id="SDH97531.1"/>
    </source>
</evidence>
<organism evidence="2 3">
    <name type="scientific">Vibrio xiamenensis</name>
    <dbReference type="NCBI Taxonomy" id="861298"/>
    <lineage>
        <taxon>Bacteria</taxon>
        <taxon>Pseudomonadati</taxon>
        <taxon>Pseudomonadota</taxon>
        <taxon>Gammaproteobacteria</taxon>
        <taxon>Vibrionales</taxon>
        <taxon>Vibrionaceae</taxon>
        <taxon>Vibrio</taxon>
    </lineage>
</organism>
<dbReference type="EMBL" id="FNDD01000040">
    <property type="protein sequence ID" value="SDH97531.1"/>
    <property type="molecule type" value="Genomic_DNA"/>
</dbReference>
<dbReference type="SUPFAM" id="SSF52540">
    <property type="entry name" value="P-loop containing nucleoside triphosphate hydrolases"/>
    <property type="match status" value="1"/>
</dbReference>